<organism evidence="1 2">
    <name type="scientific">Bacillus pseudomycoides</name>
    <dbReference type="NCBI Taxonomy" id="64104"/>
    <lineage>
        <taxon>Bacteria</taxon>
        <taxon>Bacillati</taxon>
        <taxon>Bacillota</taxon>
        <taxon>Bacilli</taxon>
        <taxon>Bacillales</taxon>
        <taxon>Bacillaceae</taxon>
        <taxon>Bacillus</taxon>
        <taxon>Bacillus cereus group</taxon>
    </lineage>
</organism>
<dbReference type="RefSeq" id="WP_097963145.1">
    <property type="nucleotide sequence ID" value="NZ_NVOR01000007.1"/>
</dbReference>
<sequence>MNLSNRVLPKHIEAARKLTSFVNHCVKQQKYALAANDELTFYWWVKEGRRARRELAEMYREKEIHDQEKEKDYKSISGIIQRLQSQGINASAVERAHYITLEGG</sequence>
<evidence type="ECO:0000313" key="2">
    <source>
        <dbReference type="Proteomes" id="UP000221020"/>
    </source>
</evidence>
<dbReference type="AlphaFoldDB" id="A0AA91VG14"/>
<comment type="caution">
    <text evidence="1">The sequence shown here is derived from an EMBL/GenBank/DDBJ whole genome shotgun (WGS) entry which is preliminary data.</text>
</comment>
<gene>
    <name evidence="1" type="ORF">CON65_02575</name>
</gene>
<evidence type="ECO:0000313" key="1">
    <source>
        <dbReference type="EMBL" id="PED84336.1"/>
    </source>
</evidence>
<reference evidence="1 2" key="1">
    <citation type="submission" date="2017-09" db="EMBL/GenBank/DDBJ databases">
        <title>Large-scale bioinformatics analysis of Bacillus genomes uncovers conserved roles of natural products in bacterial physiology.</title>
        <authorList>
            <consortium name="Agbiome Team Llc"/>
            <person name="Bleich R.M."/>
            <person name="Grubbs K.J."/>
            <person name="Santa Maria K.C."/>
            <person name="Allen S.E."/>
            <person name="Farag S."/>
            <person name="Shank E.A."/>
            <person name="Bowers A."/>
        </authorList>
    </citation>
    <scope>NUCLEOTIDE SEQUENCE [LARGE SCALE GENOMIC DNA]</scope>
    <source>
        <strain evidence="1 2">AFS092012</strain>
    </source>
</reference>
<protein>
    <submittedName>
        <fullName evidence="1">Uncharacterized protein</fullName>
    </submittedName>
</protein>
<name>A0AA91VG14_9BACI</name>
<dbReference type="EMBL" id="NVOR01000007">
    <property type="protein sequence ID" value="PED84336.1"/>
    <property type="molecule type" value="Genomic_DNA"/>
</dbReference>
<proteinExistence type="predicted"/>
<accession>A0AA91VG14</accession>
<dbReference type="Proteomes" id="UP000221020">
    <property type="component" value="Unassembled WGS sequence"/>
</dbReference>